<dbReference type="Pfam" id="PF02902">
    <property type="entry name" value="Peptidase_C48"/>
    <property type="match status" value="1"/>
</dbReference>
<dbReference type="EMBL" id="GL377579">
    <property type="protein sequence ID" value="EFJ28303.1"/>
    <property type="molecule type" value="Genomic_DNA"/>
</dbReference>
<dbReference type="PROSITE" id="PS50600">
    <property type="entry name" value="ULP_PROTEASE"/>
    <property type="match status" value="1"/>
</dbReference>
<dbReference type="InterPro" id="IPR003653">
    <property type="entry name" value="Peptidase_C48_C"/>
</dbReference>
<dbReference type="GO" id="GO:0006508">
    <property type="term" value="P:proteolysis"/>
    <property type="evidence" value="ECO:0007669"/>
    <property type="project" value="UniProtKB-KW"/>
</dbReference>
<dbReference type="eggNOG" id="KOG0778">
    <property type="taxonomic scope" value="Eukaryota"/>
</dbReference>
<dbReference type="STRING" id="88036.D8RHL3"/>
<feature type="domain" description="Ubiquitin-like protease family profile" evidence="6">
    <location>
        <begin position="38"/>
        <end position="210"/>
    </location>
</feature>
<gene>
    <name evidence="7" type="ORF">SELMODRAFT_93889</name>
</gene>
<dbReference type="SUPFAM" id="SSF54001">
    <property type="entry name" value="Cysteine proteinases"/>
    <property type="match status" value="1"/>
</dbReference>
<accession>D8RHL3</accession>
<dbReference type="InterPro" id="IPR038765">
    <property type="entry name" value="Papain-like_cys_pep_sf"/>
</dbReference>
<dbReference type="FunCoup" id="D8RHL3">
    <property type="interactions" value="47"/>
</dbReference>
<protein>
    <recommendedName>
        <fullName evidence="6">Ubiquitin-like protease family profile domain-containing protein</fullName>
    </recommendedName>
</protein>
<feature type="non-terminal residue" evidence="7">
    <location>
        <position position="1"/>
    </location>
</feature>
<dbReference type="KEGG" id="smo:SELMODRAFT_93889"/>
<dbReference type="PANTHER" id="PTHR12606:SF1">
    <property type="entry name" value="UBIQUITIN-LIKE-SPECIFIC PROTEASE 1A"/>
    <property type="match status" value="1"/>
</dbReference>
<dbReference type="InParanoid" id="D8RHL3"/>
<dbReference type="HOGENOM" id="CLU_024324_2_2_1"/>
<evidence type="ECO:0000313" key="7">
    <source>
        <dbReference type="EMBL" id="EFJ28303.1"/>
    </source>
</evidence>
<keyword evidence="8" id="KW-1185">Reference proteome</keyword>
<evidence type="ECO:0000256" key="4">
    <source>
        <dbReference type="ARBA" id="ARBA00022801"/>
    </source>
</evidence>
<sequence length="240" mass="28330">LQSDAFTRLSDEEERAVESALYSKSRQKVLVMHEQSNIEITGAVMECLRPGTWLNDEVINLYMELLKEREIREPKKFLRCHFFNTFFYNKLFKDKDKYDYKAVRRWTTQKKLGYSLLDCDKIFVPIHKDIHWCLAIINIRDQKFEYLDSLSGIDEDVLEVLSNYIADEAKDKLGKSIDVSGWGKEYPEDIPGQENGCDCGMFMIKYADFYSRGSSLPFTQGDMEYFRRRTVWEILRLKAT</sequence>
<reference evidence="7 8" key="1">
    <citation type="journal article" date="2011" name="Science">
        <title>The Selaginella genome identifies genetic changes associated with the evolution of vascular plants.</title>
        <authorList>
            <person name="Banks J.A."/>
            <person name="Nishiyama T."/>
            <person name="Hasebe M."/>
            <person name="Bowman J.L."/>
            <person name="Gribskov M."/>
            <person name="dePamphilis C."/>
            <person name="Albert V.A."/>
            <person name="Aono N."/>
            <person name="Aoyama T."/>
            <person name="Ambrose B.A."/>
            <person name="Ashton N.W."/>
            <person name="Axtell M.J."/>
            <person name="Barker E."/>
            <person name="Barker M.S."/>
            <person name="Bennetzen J.L."/>
            <person name="Bonawitz N.D."/>
            <person name="Chapple C."/>
            <person name="Cheng C."/>
            <person name="Correa L.G."/>
            <person name="Dacre M."/>
            <person name="DeBarry J."/>
            <person name="Dreyer I."/>
            <person name="Elias M."/>
            <person name="Engstrom E.M."/>
            <person name="Estelle M."/>
            <person name="Feng L."/>
            <person name="Finet C."/>
            <person name="Floyd S.K."/>
            <person name="Frommer W.B."/>
            <person name="Fujita T."/>
            <person name="Gramzow L."/>
            <person name="Gutensohn M."/>
            <person name="Harholt J."/>
            <person name="Hattori M."/>
            <person name="Heyl A."/>
            <person name="Hirai T."/>
            <person name="Hiwatashi Y."/>
            <person name="Ishikawa M."/>
            <person name="Iwata M."/>
            <person name="Karol K.G."/>
            <person name="Koehler B."/>
            <person name="Kolukisaoglu U."/>
            <person name="Kubo M."/>
            <person name="Kurata T."/>
            <person name="Lalonde S."/>
            <person name="Li K."/>
            <person name="Li Y."/>
            <person name="Litt A."/>
            <person name="Lyons E."/>
            <person name="Manning G."/>
            <person name="Maruyama T."/>
            <person name="Michael T.P."/>
            <person name="Mikami K."/>
            <person name="Miyazaki S."/>
            <person name="Morinaga S."/>
            <person name="Murata T."/>
            <person name="Mueller-Roeber B."/>
            <person name="Nelson D.R."/>
            <person name="Obara M."/>
            <person name="Oguri Y."/>
            <person name="Olmstead R.G."/>
            <person name="Onodera N."/>
            <person name="Petersen B.L."/>
            <person name="Pils B."/>
            <person name="Prigge M."/>
            <person name="Rensing S.A."/>
            <person name="Riano-Pachon D.M."/>
            <person name="Roberts A.W."/>
            <person name="Sato Y."/>
            <person name="Scheller H.V."/>
            <person name="Schulz B."/>
            <person name="Schulz C."/>
            <person name="Shakirov E.V."/>
            <person name="Shibagaki N."/>
            <person name="Shinohara N."/>
            <person name="Shippen D.E."/>
            <person name="Soerensen I."/>
            <person name="Sotooka R."/>
            <person name="Sugimoto N."/>
            <person name="Sugita M."/>
            <person name="Sumikawa N."/>
            <person name="Tanurdzic M."/>
            <person name="Theissen G."/>
            <person name="Ulvskov P."/>
            <person name="Wakazuki S."/>
            <person name="Weng J.K."/>
            <person name="Willats W.W."/>
            <person name="Wipf D."/>
            <person name="Wolf P.G."/>
            <person name="Yang L."/>
            <person name="Zimmer A.D."/>
            <person name="Zhu Q."/>
            <person name="Mitros T."/>
            <person name="Hellsten U."/>
            <person name="Loque D."/>
            <person name="Otillar R."/>
            <person name="Salamov A."/>
            <person name="Schmutz J."/>
            <person name="Shapiro H."/>
            <person name="Lindquist E."/>
            <person name="Lucas S."/>
            <person name="Rokhsar D."/>
            <person name="Grigoriev I.V."/>
        </authorList>
    </citation>
    <scope>NUCLEOTIDE SEQUENCE [LARGE SCALE GENOMIC DNA]</scope>
</reference>
<dbReference type="PANTHER" id="PTHR12606">
    <property type="entry name" value="SENTRIN/SUMO-SPECIFIC PROTEASE"/>
    <property type="match status" value="1"/>
</dbReference>
<dbReference type="FunFam" id="3.40.395.10:FF:000005">
    <property type="entry name" value="Ubiquitin-like-specific protease ESD4"/>
    <property type="match status" value="1"/>
</dbReference>
<keyword evidence="2" id="KW-0645">Protease</keyword>
<comment type="similarity">
    <text evidence="1">Belongs to the peptidase C48 family.</text>
</comment>
<dbReference type="OrthoDB" id="1939479at2759"/>
<evidence type="ECO:0000313" key="8">
    <source>
        <dbReference type="Proteomes" id="UP000001514"/>
    </source>
</evidence>
<dbReference type="Gene3D" id="3.40.395.10">
    <property type="entry name" value="Adenoviral Proteinase, Chain A"/>
    <property type="match status" value="1"/>
</dbReference>
<dbReference type="OMA" id="IDISSWD"/>
<evidence type="ECO:0000256" key="1">
    <source>
        <dbReference type="ARBA" id="ARBA00005234"/>
    </source>
</evidence>
<evidence type="ECO:0000256" key="5">
    <source>
        <dbReference type="ARBA" id="ARBA00022807"/>
    </source>
</evidence>
<proteinExistence type="inferred from homology"/>
<keyword evidence="4" id="KW-0378">Hydrolase</keyword>
<evidence type="ECO:0000259" key="6">
    <source>
        <dbReference type="PROSITE" id="PS50600"/>
    </source>
</evidence>
<organism evidence="8">
    <name type="scientific">Selaginella moellendorffii</name>
    <name type="common">Spikemoss</name>
    <dbReference type="NCBI Taxonomy" id="88036"/>
    <lineage>
        <taxon>Eukaryota</taxon>
        <taxon>Viridiplantae</taxon>
        <taxon>Streptophyta</taxon>
        <taxon>Embryophyta</taxon>
        <taxon>Tracheophyta</taxon>
        <taxon>Lycopodiopsida</taxon>
        <taxon>Selaginellales</taxon>
        <taxon>Selaginellaceae</taxon>
        <taxon>Selaginella</taxon>
    </lineage>
</organism>
<dbReference type="GO" id="GO:0016929">
    <property type="term" value="F:deSUMOylase activity"/>
    <property type="evidence" value="ECO:0000318"/>
    <property type="project" value="GO_Central"/>
</dbReference>
<dbReference type="GO" id="GO:0016926">
    <property type="term" value="P:protein desumoylation"/>
    <property type="evidence" value="ECO:0000318"/>
    <property type="project" value="GO_Central"/>
</dbReference>
<dbReference type="GO" id="GO:0005634">
    <property type="term" value="C:nucleus"/>
    <property type="evidence" value="ECO:0000318"/>
    <property type="project" value="GO_Central"/>
</dbReference>
<dbReference type="Proteomes" id="UP000001514">
    <property type="component" value="Unassembled WGS sequence"/>
</dbReference>
<name>D8RHL3_SELML</name>
<dbReference type="AlphaFoldDB" id="D8RHL3"/>
<evidence type="ECO:0000256" key="2">
    <source>
        <dbReference type="ARBA" id="ARBA00022670"/>
    </source>
</evidence>
<keyword evidence="3" id="KW-0833">Ubl conjugation pathway</keyword>
<keyword evidence="5" id="KW-0788">Thiol protease</keyword>
<evidence type="ECO:0000256" key="3">
    <source>
        <dbReference type="ARBA" id="ARBA00022786"/>
    </source>
</evidence>